<dbReference type="STRING" id="1397108.IMCC12053_2992"/>
<dbReference type="RefSeq" id="WP_062220315.1">
    <property type="nucleotide sequence ID" value="NZ_CP012023.1"/>
</dbReference>
<dbReference type="Pfam" id="PF01694">
    <property type="entry name" value="Rhomboid"/>
    <property type="match status" value="1"/>
</dbReference>
<dbReference type="KEGG" id="cmar:IMCC12053_2992"/>
<gene>
    <name evidence="9" type="ORF">IMCC12053_2992</name>
</gene>
<dbReference type="PANTHER" id="PTHR22936:SF69">
    <property type="entry name" value="RHOMBOID-LIKE PROTEIN"/>
    <property type="match status" value="1"/>
</dbReference>
<proteinExistence type="predicted"/>
<dbReference type="AlphaFoldDB" id="A0A0P0AF04"/>
<keyword evidence="7" id="KW-0472">Membrane</keyword>
<evidence type="ECO:0000313" key="9">
    <source>
        <dbReference type="EMBL" id="ALI56939.1"/>
    </source>
</evidence>
<evidence type="ECO:0000256" key="7">
    <source>
        <dbReference type="ARBA" id="ARBA00023136"/>
    </source>
</evidence>
<dbReference type="GO" id="GO:0016020">
    <property type="term" value="C:membrane"/>
    <property type="evidence" value="ECO:0007669"/>
    <property type="project" value="UniProtKB-SubCell"/>
</dbReference>
<dbReference type="GO" id="GO:0004252">
    <property type="term" value="F:serine-type endopeptidase activity"/>
    <property type="evidence" value="ECO:0007669"/>
    <property type="project" value="InterPro"/>
</dbReference>
<keyword evidence="5" id="KW-0720">Serine protease</keyword>
<dbReference type="PATRIC" id="fig|1397108.4.peg.3075"/>
<dbReference type="PANTHER" id="PTHR22936">
    <property type="entry name" value="RHOMBOID-RELATED"/>
    <property type="match status" value="1"/>
</dbReference>
<protein>
    <submittedName>
        <fullName evidence="9">GlpG protein (Membrane protein of glp regulon)</fullName>
    </submittedName>
</protein>
<dbReference type="InterPro" id="IPR022764">
    <property type="entry name" value="Peptidase_S54_rhomboid_dom"/>
</dbReference>
<organism evidence="9 10">
    <name type="scientific">Celeribacter marinus</name>
    <dbReference type="NCBI Taxonomy" id="1397108"/>
    <lineage>
        <taxon>Bacteria</taxon>
        <taxon>Pseudomonadati</taxon>
        <taxon>Pseudomonadota</taxon>
        <taxon>Alphaproteobacteria</taxon>
        <taxon>Rhodobacterales</taxon>
        <taxon>Roseobacteraceae</taxon>
        <taxon>Celeribacter</taxon>
    </lineage>
</organism>
<evidence type="ECO:0000256" key="4">
    <source>
        <dbReference type="ARBA" id="ARBA00022801"/>
    </source>
</evidence>
<evidence type="ECO:0000256" key="3">
    <source>
        <dbReference type="ARBA" id="ARBA00022692"/>
    </source>
</evidence>
<keyword evidence="10" id="KW-1185">Reference proteome</keyword>
<comment type="subcellular location">
    <subcellularLocation>
        <location evidence="1">Membrane</location>
        <topology evidence="1">Multi-pass membrane protein</topology>
    </subcellularLocation>
</comment>
<dbReference type="SUPFAM" id="SSF144091">
    <property type="entry name" value="Rhomboid-like"/>
    <property type="match status" value="1"/>
</dbReference>
<dbReference type="InterPro" id="IPR035952">
    <property type="entry name" value="Rhomboid-like_sf"/>
</dbReference>
<feature type="domain" description="Peptidase S54 rhomboid" evidence="8">
    <location>
        <begin position="81"/>
        <end position="220"/>
    </location>
</feature>
<sequence length="234" mass="25456">MSDHSDDHEYTPESPFNALPPAVVLLAVVIGGIELLFQIGSYGIVGGPDAIGWRITAMEQFAFFDTVFDAMRDQGIWPFEHVQRFLTYAFVHHSFTHAAMVVVFILALGKMVGETFGNIAVLIVFFVSVVAGALAYGLFLDTSTPLVGAYSGAYGLIGSYTLMLWIGLGAMKQNQMRAFTLIGFLLAIQLIFGLLFGATPDWLADIAGFVMGFGVSILLVPGAPRRILARIRKR</sequence>
<dbReference type="GO" id="GO:0006508">
    <property type="term" value="P:proteolysis"/>
    <property type="evidence" value="ECO:0007669"/>
    <property type="project" value="UniProtKB-KW"/>
</dbReference>
<dbReference type="Gene3D" id="1.20.1540.10">
    <property type="entry name" value="Rhomboid-like"/>
    <property type="match status" value="1"/>
</dbReference>
<dbReference type="Proteomes" id="UP000064920">
    <property type="component" value="Chromosome"/>
</dbReference>
<dbReference type="EMBL" id="CP012023">
    <property type="protein sequence ID" value="ALI56939.1"/>
    <property type="molecule type" value="Genomic_DNA"/>
</dbReference>
<evidence type="ECO:0000313" key="10">
    <source>
        <dbReference type="Proteomes" id="UP000064920"/>
    </source>
</evidence>
<evidence type="ECO:0000259" key="8">
    <source>
        <dbReference type="Pfam" id="PF01694"/>
    </source>
</evidence>
<evidence type="ECO:0000256" key="2">
    <source>
        <dbReference type="ARBA" id="ARBA00022670"/>
    </source>
</evidence>
<evidence type="ECO:0000256" key="6">
    <source>
        <dbReference type="ARBA" id="ARBA00022989"/>
    </source>
</evidence>
<name>A0A0P0AF04_9RHOB</name>
<keyword evidence="3" id="KW-0812">Transmembrane</keyword>
<accession>A0A0P0AF04</accession>
<dbReference type="OrthoDB" id="7836448at2"/>
<reference evidence="9 10" key="1">
    <citation type="submission" date="2015-05" db="EMBL/GenBank/DDBJ databases">
        <authorList>
            <person name="Wang D.B."/>
            <person name="Wang M."/>
        </authorList>
    </citation>
    <scope>NUCLEOTIDE SEQUENCE [LARGE SCALE GENOMIC DNA]</scope>
    <source>
        <strain evidence="9 10">IMCC 12053</strain>
    </source>
</reference>
<keyword evidence="4" id="KW-0378">Hydrolase</keyword>
<dbReference type="InterPro" id="IPR002610">
    <property type="entry name" value="Peptidase_S54_rhomboid-like"/>
</dbReference>
<keyword evidence="6" id="KW-1133">Transmembrane helix</keyword>
<evidence type="ECO:0000256" key="1">
    <source>
        <dbReference type="ARBA" id="ARBA00004141"/>
    </source>
</evidence>
<keyword evidence="2" id="KW-0645">Protease</keyword>
<evidence type="ECO:0000256" key="5">
    <source>
        <dbReference type="ARBA" id="ARBA00022825"/>
    </source>
</evidence>